<reference evidence="6" key="3">
    <citation type="journal article" date="2017" name="Nature">
        <title>Genome sequence of the progenitor of the wheat D genome Aegilops tauschii.</title>
        <authorList>
            <person name="Luo M.C."/>
            <person name="Gu Y.Q."/>
            <person name="Puiu D."/>
            <person name="Wang H."/>
            <person name="Twardziok S.O."/>
            <person name="Deal K.R."/>
            <person name="Huo N."/>
            <person name="Zhu T."/>
            <person name="Wang L."/>
            <person name="Wang Y."/>
            <person name="McGuire P.E."/>
            <person name="Liu S."/>
            <person name="Long H."/>
            <person name="Ramasamy R.K."/>
            <person name="Rodriguez J.C."/>
            <person name="Van S.L."/>
            <person name="Yuan L."/>
            <person name="Wang Z."/>
            <person name="Xia Z."/>
            <person name="Xiao L."/>
            <person name="Anderson O.D."/>
            <person name="Ouyang S."/>
            <person name="Liang Y."/>
            <person name="Zimin A.V."/>
            <person name="Pertea G."/>
            <person name="Qi P."/>
            <person name="Bennetzen J.L."/>
            <person name="Dai X."/>
            <person name="Dawson M.W."/>
            <person name="Muller H.G."/>
            <person name="Kugler K."/>
            <person name="Rivarola-Duarte L."/>
            <person name="Spannagl M."/>
            <person name="Mayer K.F.X."/>
            <person name="Lu F.H."/>
            <person name="Bevan M.W."/>
            <person name="Leroy P."/>
            <person name="Li P."/>
            <person name="You F.M."/>
            <person name="Sun Q."/>
            <person name="Liu Z."/>
            <person name="Lyons E."/>
            <person name="Wicker T."/>
            <person name="Salzberg S.L."/>
            <person name="Devos K.M."/>
            <person name="Dvorak J."/>
        </authorList>
    </citation>
    <scope>NUCLEOTIDE SEQUENCE [LARGE SCALE GENOMIC DNA]</scope>
    <source>
        <strain evidence="6">cv. AL8/78</strain>
    </source>
</reference>
<dbReference type="InterPro" id="IPR036514">
    <property type="entry name" value="SGNH_hydro_sf"/>
</dbReference>
<dbReference type="InterPro" id="IPR001087">
    <property type="entry name" value="GDSL"/>
</dbReference>
<evidence type="ECO:0000256" key="1">
    <source>
        <dbReference type="ARBA" id="ARBA00008668"/>
    </source>
</evidence>
<feature type="signal peptide" evidence="5">
    <location>
        <begin position="1"/>
        <end position="35"/>
    </location>
</feature>
<reference evidence="7" key="1">
    <citation type="journal article" date="2014" name="Science">
        <title>Ancient hybridizations among the ancestral genomes of bread wheat.</title>
        <authorList>
            <consortium name="International Wheat Genome Sequencing Consortium,"/>
            <person name="Marcussen T."/>
            <person name="Sandve S.R."/>
            <person name="Heier L."/>
            <person name="Spannagl M."/>
            <person name="Pfeifer M."/>
            <person name="Jakobsen K.S."/>
            <person name="Wulff B.B."/>
            <person name="Steuernagel B."/>
            <person name="Mayer K.F."/>
            <person name="Olsen O.A."/>
        </authorList>
    </citation>
    <scope>NUCLEOTIDE SEQUENCE [LARGE SCALE GENOMIC DNA]</scope>
    <source>
        <strain evidence="7">cv. AL8/78</strain>
    </source>
</reference>
<keyword evidence="5" id="KW-0732">Signal</keyword>
<evidence type="ECO:0000256" key="4">
    <source>
        <dbReference type="SAM" id="MobiDB-lite"/>
    </source>
</evidence>
<dbReference type="AlphaFoldDB" id="A0A453GZU2"/>
<organism evidence="6 7">
    <name type="scientific">Aegilops tauschii subsp. strangulata</name>
    <name type="common">Goatgrass</name>
    <dbReference type="NCBI Taxonomy" id="200361"/>
    <lineage>
        <taxon>Eukaryota</taxon>
        <taxon>Viridiplantae</taxon>
        <taxon>Streptophyta</taxon>
        <taxon>Embryophyta</taxon>
        <taxon>Tracheophyta</taxon>
        <taxon>Spermatophyta</taxon>
        <taxon>Magnoliopsida</taxon>
        <taxon>Liliopsida</taxon>
        <taxon>Poales</taxon>
        <taxon>Poaceae</taxon>
        <taxon>BOP clade</taxon>
        <taxon>Pooideae</taxon>
        <taxon>Triticodae</taxon>
        <taxon>Triticeae</taxon>
        <taxon>Triticinae</taxon>
        <taxon>Aegilops</taxon>
    </lineage>
</organism>
<dbReference type="Gramene" id="AET4Gv20013900.1">
    <property type="protein sequence ID" value="AET4Gv20013900.1"/>
    <property type="gene ID" value="AET4Gv20013900"/>
</dbReference>
<dbReference type="GO" id="GO:0016788">
    <property type="term" value="F:hydrolase activity, acting on ester bonds"/>
    <property type="evidence" value="ECO:0007669"/>
    <property type="project" value="InterPro"/>
</dbReference>
<dbReference type="Proteomes" id="UP000015105">
    <property type="component" value="Chromosome 4D"/>
</dbReference>
<dbReference type="Pfam" id="PF00657">
    <property type="entry name" value="Lipase_GDSL"/>
    <property type="match status" value="1"/>
</dbReference>
<evidence type="ECO:0008006" key="8">
    <source>
        <dbReference type="Google" id="ProtNLM"/>
    </source>
</evidence>
<evidence type="ECO:0000256" key="2">
    <source>
        <dbReference type="ARBA" id="ARBA00022801"/>
    </source>
</evidence>
<evidence type="ECO:0000256" key="3">
    <source>
        <dbReference type="ARBA" id="ARBA00023098"/>
    </source>
</evidence>
<reference evidence="6" key="4">
    <citation type="submission" date="2019-03" db="UniProtKB">
        <authorList>
            <consortium name="EnsemblPlants"/>
        </authorList>
    </citation>
    <scope>IDENTIFICATION</scope>
</reference>
<keyword evidence="3" id="KW-0443">Lipid metabolism</keyword>
<evidence type="ECO:0000256" key="5">
    <source>
        <dbReference type="SAM" id="SignalP"/>
    </source>
</evidence>
<dbReference type="Gene3D" id="3.40.50.1110">
    <property type="entry name" value="SGNH hydrolase"/>
    <property type="match status" value="1"/>
</dbReference>
<keyword evidence="2" id="KW-0378">Hydrolase</keyword>
<evidence type="ECO:0000313" key="7">
    <source>
        <dbReference type="Proteomes" id="UP000015105"/>
    </source>
</evidence>
<dbReference type="EnsemblPlants" id="AET4Gv20013900.1">
    <property type="protein sequence ID" value="AET4Gv20013900.1"/>
    <property type="gene ID" value="AET4Gv20013900"/>
</dbReference>
<dbReference type="PANTHER" id="PTHR46020">
    <property type="entry name" value="OSJNBB0059K02.9 PROTEIN"/>
    <property type="match status" value="1"/>
</dbReference>
<feature type="region of interest" description="Disordered" evidence="4">
    <location>
        <begin position="35"/>
        <end position="61"/>
    </location>
</feature>
<name>A0A453GZU2_AEGTS</name>
<dbReference type="GO" id="GO:0006629">
    <property type="term" value="P:lipid metabolic process"/>
    <property type="evidence" value="ECO:0007669"/>
    <property type="project" value="UniProtKB-KW"/>
</dbReference>
<proteinExistence type="inferred from homology"/>
<reference evidence="6" key="5">
    <citation type="journal article" date="2021" name="G3 (Bethesda)">
        <title>Aegilops tauschii genome assembly Aet v5.0 features greater sequence contiguity and improved annotation.</title>
        <authorList>
            <person name="Wang L."/>
            <person name="Zhu T."/>
            <person name="Rodriguez J.C."/>
            <person name="Deal K.R."/>
            <person name="Dubcovsky J."/>
            <person name="McGuire P.E."/>
            <person name="Lux T."/>
            <person name="Spannagl M."/>
            <person name="Mayer K.F.X."/>
            <person name="Baldrich P."/>
            <person name="Meyers B.C."/>
            <person name="Huo N."/>
            <person name="Gu Y.Q."/>
            <person name="Zhou H."/>
            <person name="Devos K.M."/>
            <person name="Bennetzen J.L."/>
            <person name="Unver T."/>
            <person name="Budak H."/>
            <person name="Gulick P.J."/>
            <person name="Galiba G."/>
            <person name="Kalapos B."/>
            <person name="Nelson D.R."/>
            <person name="Li P."/>
            <person name="You F.M."/>
            <person name="Luo M.C."/>
            <person name="Dvorak J."/>
        </authorList>
    </citation>
    <scope>NUCLEOTIDE SEQUENCE [LARGE SCALE GENOMIC DNA]</scope>
    <source>
        <strain evidence="6">cv. AL8/78</strain>
    </source>
</reference>
<accession>A0A453GZU2</accession>
<evidence type="ECO:0000313" key="6">
    <source>
        <dbReference type="EnsemblPlants" id="AET4Gv20013900.1"/>
    </source>
</evidence>
<reference evidence="7" key="2">
    <citation type="journal article" date="2017" name="Nat. Plants">
        <title>The Aegilops tauschii genome reveals multiple impacts of transposons.</title>
        <authorList>
            <person name="Zhao G."/>
            <person name="Zou C."/>
            <person name="Li K."/>
            <person name="Wang K."/>
            <person name="Li T."/>
            <person name="Gao L."/>
            <person name="Zhang X."/>
            <person name="Wang H."/>
            <person name="Yang Z."/>
            <person name="Liu X."/>
            <person name="Jiang W."/>
            <person name="Mao L."/>
            <person name="Kong X."/>
            <person name="Jiao Y."/>
            <person name="Jia J."/>
        </authorList>
    </citation>
    <scope>NUCLEOTIDE SEQUENCE [LARGE SCALE GENOMIC DNA]</scope>
    <source>
        <strain evidence="7">cv. AL8/78</strain>
    </source>
</reference>
<keyword evidence="7" id="KW-1185">Reference proteome</keyword>
<comment type="similarity">
    <text evidence="1">Belongs to the 'GDSL' lipolytic enzyme family.</text>
</comment>
<protein>
    <recommendedName>
        <fullName evidence="8">GDSL esterase/lipase</fullName>
    </recommendedName>
</protein>
<sequence>MEHRRRRSSSVAAAGTLLCLGMLLVVGPLLPAVEASTEDGCPAGGERASKEQGRRSRRHHQKHAAEELWVFGDSYADTGNLGNLGRELTHAWYDPYGKTFPRRPAGRFSDGRVLTDFVASALGMRTPVAYKARRRASRETLARGMNFAVGGAGVLDTGNFQRNISAQIDLFQAMHRTQQRGCGKRTALV</sequence>
<feature type="chain" id="PRO_5019329114" description="GDSL esterase/lipase" evidence="5">
    <location>
        <begin position="36"/>
        <end position="189"/>
    </location>
</feature>
<dbReference type="PANTHER" id="PTHR46020:SF26">
    <property type="entry name" value="GDSL ESTERASE_LIPASE"/>
    <property type="match status" value="1"/>
</dbReference>